<evidence type="ECO:0000259" key="2">
    <source>
        <dbReference type="PROSITE" id="PS50887"/>
    </source>
</evidence>
<feature type="transmembrane region" description="Helical" evidence="1">
    <location>
        <begin position="172"/>
        <end position="193"/>
    </location>
</feature>
<name>A0A7C4ZRW0_9DEIN</name>
<dbReference type="Pfam" id="PF00990">
    <property type="entry name" value="GGDEF"/>
    <property type="match status" value="1"/>
</dbReference>
<feature type="transmembrane region" description="Helical" evidence="1">
    <location>
        <begin position="113"/>
        <end position="133"/>
    </location>
</feature>
<dbReference type="InterPro" id="IPR029787">
    <property type="entry name" value="Nucleotide_cyclase"/>
</dbReference>
<accession>A0A7C4ZRW0</accession>
<keyword evidence="1" id="KW-0472">Membrane</keyword>
<dbReference type="PANTHER" id="PTHR45138:SF9">
    <property type="entry name" value="DIGUANYLATE CYCLASE DGCM-RELATED"/>
    <property type="match status" value="1"/>
</dbReference>
<feature type="transmembrane region" description="Helical" evidence="1">
    <location>
        <begin position="140"/>
        <end position="160"/>
    </location>
</feature>
<sequence length="372" mass="41992">MSRQTTGAGQITLMERVSATPFARVRRLLVIAVLVLGALAALAALYLQVIIQATNPVDVFFLPLMFTLFPTMGVALVYRPDKLQLVENAAYLMLVLYSLSMLVFQVRHTLPTLHTFSETMFWFPMLYLVAYLLHRRAMAFRIAATIWTASLVLGLAFTPFAELYRVRDASAFNTLLQFYISGAVYALLLYAFSRIEEGYAENRMLAYLDHLTQLPNRRYGESLLVHLFREMREGRRRFSVVMLDLDGFKKVNDRHGHDVGDRVLKRCALLIQRYLPRGARVIRWGGEEFLIVLPDHDIQAALSVAEEVRRGLERSPHEGVGVVHASLGVASCRPEDTLETLIQRADQAMYLAKQAGGNSVRVFAPGLEVSQV</sequence>
<organism evidence="3">
    <name type="scientific">Oceanithermus profundus</name>
    <dbReference type="NCBI Taxonomy" id="187137"/>
    <lineage>
        <taxon>Bacteria</taxon>
        <taxon>Thermotogati</taxon>
        <taxon>Deinococcota</taxon>
        <taxon>Deinococci</taxon>
        <taxon>Thermales</taxon>
        <taxon>Thermaceae</taxon>
        <taxon>Oceanithermus</taxon>
    </lineage>
</organism>
<feature type="transmembrane region" description="Helical" evidence="1">
    <location>
        <begin position="59"/>
        <end position="78"/>
    </location>
</feature>
<gene>
    <name evidence="3" type="ORF">ENK37_07705</name>
</gene>
<dbReference type="EMBL" id="DRPZ01000197">
    <property type="protein sequence ID" value="HGY09920.1"/>
    <property type="molecule type" value="Genomic_DNA"/>
</dbReference>
<protein>
    <submittedName>
        <fullName evidence="3">GGDEF domain-containing protein</fullName>
    </submittedName>
</protein>
<dbReference type="InterPro" id="IPR000160">
    <property type="entry name" value="GGDEF_dom"/>
</dbReference>
<dbReference type="SUPFAM" id="SSF55073">
    <property type="entry name" value="Nucleotide cyclase"/>
    <property type="match status" value="1"/>
</dbReference>
<evidence type="ECO:0000313" key="3">
    <source>
        <dbReference type="EMBL" id="HGY09920.1"/>
    </source>
</evidence>
<dbReference type="SMART" id="SM00267">
    <property type="entry name" value="GGDEF"/>
    <property type="match status" value="1"/>
</dbReference>
<proteinExistence type="predicted"/>
<comment type="caution">
    <text evidence="3">The sequence shown here is derived from an EMBL/GenBank/DDBJ whole genome shotgun (WGS) entry which is preliminary data.</text>
</comment>
<keyword evidence="1" id="KW-1133">Transmembrane helix</keyword>
<dbReference type="InterPro" id="IPR050469">
    <property type="entry name" value="Diguanylate_Cyclase"/>
</dbReference>
<keyword evidence="1" id="KW-0812">Transmembrane</keyword>
<dbReference type="CDD" id="cd01949">
    <property type="entry name" value="GGDEF"/>
    <property type="match status" value="1"/>
</dbReference>
<dbReference type="NCBIfam" id="TIGR00254">
    <property type="entry name" value="GGDEF"/>
    <property type="match status" value="1"/>
</dbReference>
<dbReference type="PROSITE" id="PS50887">
    <property type="entry name" value="GGDEF"/>
    <property type="match status" value="1"/>
</dbReference>
<feature type="domain" description="GGDEF" evidence="2">
    <location>
        <begin position="236"/>
        <end position="365"/>
    </location>
</feature>
<dbReference type="InterPro" id="IPR043128">
    <property type="entry name" value="Rev_trsase/Diguanyl_cyclase"/>
</dbReference>
<dbReference type="Gene3D" id="3.30.70.270">
    <property type="match status" value="1"/>
</dbReference>
<evidence type="ECO:0000256" key="1">
    <source>
        <dbReference type="SAM" id="Phobius"/>
    </source>
</evidence>
<dbReference type="Proteomes" id="UP000885759">
    <property type="component" value="Unassembled WGS sequence"/>
</dbReference>
<feature type="transmembrane region" description="Helical" evidence="1">
    <location>
        <begin position="90"/>
        <end position="107"/>
    </location>
</feature>
<dbReference type="AlphaFoldDB" id="A0A7C4ZRW0"/>
<dbReference type="GO" id="GO:0052621">
    <property type="term" value="F:diguanylate cyclase activity"/>
    <property type="evidence" value="ECO:0007669"/>
    <property type="project" value="TreeGrafter"/>
</dbReference>
<dbReference type="PANTHER" id="PTHR45138">
    <property type="entry name" value="REGULATORY COMPONENTS OF SENSORY TRANSDUCTION SYSTEM"/>
    <property type="match status" value="1"/>
</dbReference>
<reference evidence="3" key="1">
    <citation type="journal article" date="2020" name="mSystems">
        <title>Genome- and Community-Level Interaction Insights into Carbon Utilization and Element Cycling Functions of Hydrothermarchaeota in Hydrothermal Sediment.</title>
        <authorList>
            <person name="Zhou Z."/>
            <person name="Liu Y."/>
            <person name="Xu W."/>
            <person name="Pan J."/>
            <person name="Luo Z.H."/>
            <person name="Li M."/>
        </authorList>
    </citation>
    <scope>NUCLEOTIDE SEQUENCE [LARGE SCALE GENOMIC DNA]</scope>
    <source>
        <strain evidence="3">HyVt-570</strain>
    </source>
</reference>
<dbReference type="FunFam" id="3.30.70.270:FF:000001">
    <property type="entry name" value="Diguanylate cyclase domain protein"/>
    <property type="match status" value="1"/>
</dbReference>
<feature type="transmembrane region" description="Helical" evidence="1">
    <location>
        <begin position="28"/>
        <end position="47"/>
    </location>
</feature>